<gene>
    <name evidence="7 9" type="primary">rnpA</name>
    <name evidence="9" type="ORF">G0Q06_06620</name>
</gene>
<keyword evidence="3 7" id="KW-0540">Nuclease</keyword>
<evidence type="ECO:0000256" key="5">
    <source>
        <dbReference type="ARBA" id="ARBA00022801"/>
    </source>
</evidence>
<dbReference type="RefSeq" id="WP_163963739.1">
    <property type="nucleotide sequence ID" value="NZ_JAAGNX010000002.1"/>
</dbReference>
<dbReference type="SUPFAM" id="SSF54211">
    <property type="entry name" value="Ribosomal protein S5 domain 2-like"/>
    <property type="match status" value="1"/>
</dbReference>
<dbReference type="InterPro" id="IPR000100">
    <property type="entry name" value="RNase_P"/>
</dbReference>
<dbReference type="InterPro" id="IPR020568">
    <property type="entry name" value="Ribosomal_Su5_D2-typ_SF"/>
</dbReference>
<dbReference type="GO" id="GO:0004526">
    <property type="term" value="F:ribonuclease P activity"/>
    <property type="evidence" value="ECO:0007669"/>
    <property type="project" value="UniProtKB-UniRule"/>
</dbReference>
<keyword evidence="6 7" id="KW-0694">RNA-binding</keyword>
<dbReference type="PANTHER" id="PTHR33992">
    <property type="entry name" value="RIBONUCLEASE P PROTEIN COMPONENT"/>
    <property type="match status" value="1"/>
</dbReference>
<comment type="similarity">
    <text evidence="7">Belongs to the RnpA family.</text>
</comment>
<comment type="catalytic activity">
    <reaction evidence="7">
        <text>Endonucleolytic cleavage of RNA, removing 5'-extranucleotides from tRNA precursor.</text>
        <dbReference type="EC" id="3.1.26.5"/>
    </reaction>
</comment>
<comment type="function">
    <text evidence="1 7">RNaseP catalyzes the removal of the 5'-leader sequence from pre-tRNA to produce the mature 5'-terminus. It can also cleave other RNA substrates such as 4.5S RNA. The protein component plays an auxiliary but essential role in vivo by binding to the 5'-leader sequence and broadening the substrate specificity of the ribozyme.</text>
</comment>
<evidence type="ECO:0000256" key="1">
    <source>
        <dbReference type="ARBA" id="ARBA00002663"/>
    </source>
</evidence>
<dbReference type="Pfam" id="PF00825">
    <property type="entry name" value="Ribonuclease_P"/>
    <property type="match status" value="1"/>
</dbReference>
<dbReference type="PANTHER" id="PTHR33992:SF1">
    <property type="entry name" value="RIBONUCLEASE P PROTEIN COMPONENT"/>
    <property type="match status" value="1"/>
</dbReference>
<dbReference type="EMBL" id="JAAGNX010000002">
    <property type="protein sequence ID" value="NDV62115.1"/>
    <property type="molecule type" value="Genomic_DNA"/>
</dbReference>
<accession>A0A6B2M2T0</accession>
<name>A0A6B2M2T0_9BACT</name>
<reference evidence="9 10" key="1">
    <citation type="submission" date="2020-02" db="EMBL/GenBank/DDBJ databases">
        <title>Albibacoteraceae fam. nov., the first described family within the subdivision 4 Verrucomicrobia.</title>
        <authorList>
            <person name="Xi F."/>
        </authorList>
    </citation>
    <scope>NUCLEOTIDE SEQUENCE [LARGE SCALE GENOMIC DNA]</scope>
    <source>
        <strain evidence="9 10">CK1056</strain>
    </source>
</reference>
<dbReference type="InterPro" id="IPR020539">
    <property type="entry name" value="RNase_P_CS"/>
</dbReference>
<evidence type="ECO:0000256" key="8">
    <source>
        <dbReference type="NCBIfam" id="TIGR00188"/>
    </source>
</evidence>
<dbReference type="Gene3D" id="3.30.230.10">
    <property type="match status" value="1"/>
</dbReference>
<keyword evidence="10" id="KW-1185">Reference proteome</keyword>
<dbReference type="GO" id="GO:0000049">
    <property type="term" value="F:tRNA binding"/>
    <property type="evidence" value="ECO:0007669"/>
    <property type="project" value="UniProtKB-UniRule"/>
</dbReference>
<keyword evidence="4 7" id="KW-0255">Endonuclease</keyword>
<sequence length="117" mass="13620">MRYRRHQHLRTSTDFLEIRASGKKWRCGFFYVNFLPRPGPEKAVRRIGVIASKRVGNAVERNRAKRLLREVFRLNQEILPESCDIVLVARANIRNAVLGDLEQNFRDAVHKLNPPNA</sequence>
<dbReference type="InterPro" id="IPR014721">
    <property type="entry name" value="Ribsml_uS5_D2-typ_fold_subgr"/>
</dbReference>
<dbReference type="GO" id="GO:0042781">
    <property type="term" value="F:3'-tRNA processing endoribonuclease activity"/>
    <property type="evidence" value="ECO:0007669"/>
    <property type="project" value="TreeGrafter"/>
</dbReference>
<keyword evidence="2 7" id="KW-0819">tRNA processing</keyword>
<evidence type="ECO:0000313" key="10">
    <source>
        <dbReference type="Proteomes" id="UP000478417"/>
    </source>
</evidence>
<dbReference type="HAMAP" id="MF_00227">
    <property type="entry name" value="RNase_P"/>
    <property type="match status" value="1"/>
</dbReference>
<dbReference type="PROSITE" id="PS00648">
    <property type="entry name" value="RIBONUCLEASE_P"/>
    <property type="match status" value="1"/>
</dbReference>
<proteinExistence type="inferred from homology"/>
<evidence type="ECO:0000256" key="3">
    <source>
        <dbReference type="ARBA" id="ARBA00022722"/>
    </source>
</evidence>
<dbReference type="GO" id="GO:0001682">
    <property type="term" value="P:tRNA 5'-leader removal"/>
    <property type="evidence" value="ECO:0007669"/>
    <property type="project" value="UniProtKB-UniRule"/>
</dbReference>
<keyword evidence="5 7" id="KW-0378">Hydrolase</keyword>
<evidence type="ECO:0000313" key="9">
    <source>
        <dbReference type="EMBL" id="NDV62115.1"/>
    </source>
</evidence>
<dbReference type="EC" id="3.1.26.5" evidence="7 8"/>
<evidence type="ECO:0000256" key="4">
    <source>
        <dbReference type="ARBA" id="ARBA00022759"/>
    </source>
</evidence>
<comment type="subunit">
    <text evidence="7">Consists of a catalytic RNA component (M1 or rnpB) and a protein subunit.</text>
</comment>
<dbReference type="AlphaFoldDB" id="A0A6B2M2T0"/>
<evidence type="ECO:0000256" key="6">
    <source>
        <dbReference type="ARBA" id="ARBA00022884"/>
    </source>
</evidence>
<evidence type="ECO:0000256" key="2">
    <source>
        <dbReference type="ARBA" id="ARBA00022694"/>
    </source>
</evidence>
<dbReference type="Proteomes" id="UP000478417">
    <property type="component" value="Unassembled WGS sequence"/>
</dbReference>
<organism evidence="9 10">
    <name type="scientific">Oceanipulchritudo coccoides</name>
    <dbReference type="NCBI Taxonomy" id="2706888"/>
    <lineage>
        <taxon>Bacteria</taxon>
        <taxon>Pseudomonadati</taxon>
        <taxon>Verrucomicrobiota</taxon>
        <taxon>Opitutia</taxon>
        <taxon>Puniceicoccales</taxon>
        <taxon>Oceanipulchritudinaceae</taxon>
        <taxon>Oceanipulchritudo</taxon>
    </lineage>
</organism>
<dbReference type="GO" id="GO:0030677">
    <property type="term" value="C:ribonuclease P complex"/>
    <property type="evidence" value="ECO:0007669"/>
    <property type="project" value="TreeGrafter"/>
</dbReference>
<dbReference type="NCBIfam" id="TIGR00188">
    <property type="entry name" value="rnpA"/>
    <property type="match status" value="1"/>
</dbReference>
<comment type="caution">
    <text evidence="9">The sequence shown here is derived from an EMBL/GenBank/DDBJ whole genome shotgun (WGS) entry which is preliminary data.</text>
</comment>
<evidence type="ECO:0000256" key="7">
    <source>
        <dbReference type="HAMAP-Rule" id="MF_00227"/>
    </source>
</evidence>
<protein>
    <recommendedName>
        <fullName evidence="7 8">Ribonuclease P protein component</fullName>
        <shortName evidence="7">RNase P protein</shortName>
        <shortName evidence="7">RNaseP protein</shortName>
        <ecNumber evidence="7 8">3.1.26.5</ecNumber>
    </recommendedName>
    <alternativeName>
        <fullName evidence="7">Protein C5</fullName>
    </alternativeName>
</protein>